<keyword evidence="1" id="KW-1133">Transmembrane helix</keyword>
<dbReference type="InterPro" id="IPR032118">
    <property type="entry name" value="Phage_holin_HP1"/>
</dbReference>
<feature type="transmembrane region" description="Helical" evidence="1">
    <location>
        <begin position="28"/>
        <end position="47"/>
    </location>
</feature>
<evidence type="ECO:0000256" key="1">
    <source>
        <dbReference type="SAM" id="Phobius"/>
    </source>
</evidence>
<dbReference type="Pfam" id="PF16080">
    <property type="entry name" value="Phage_holin_2_3"/>
    <property type="match status" value="1"/>
</dbReference>
<reference evidence="2" key="1">
    <citation type="submission" date="2018-01" db="EMBL/GenBank/DDBJ databases">
        <authorList>
            <person name="Yu X.-D."/>
        </authorList>
    </citation>
    <scope>NUCLEOTIDE SEQUENCE</scope>
    <source>
        <strain evidence="2">ZX-21</strain>
    </source>
</reference>
<evidence type="ECO:0000313" key="2">
    <source>
        <dbReference type="EMBL" id="POP53252.1"/>
    </source>
</evidence>
<comment type="caution">
    <text evidence="2">The sequence shown here is derived from an EMBL/GenBank/DDBJ whole genome shotgun (WGS) entry which is preliminary data.</text>
</comment>
<dbReference type="AlphaFoldDB" id="A0A2S4HGX4"/>
<evidence type="ECO:0000313" key="3">
    <source>
        <dbReference type="Proteomes" id="UP000237222"/>
    </source>
</evidence>
<protein>
    <recommendedName>
        <fullName evidence="4">Holin</fullName>
    </recommendedName>
</protein>
<evidence type="ECO:0008006" key="4">
    <source>
        <dbReference type="Google" id="ProtNLM"/>
    </source>
</evidence>
<dbReference type="EMBL" id="PQGG01000019">
    <property type="protein sequence ID" value="POP53252.1"/>
    <property type="molecule type" value="Genomic_DNA"/>
</dbReference>
<accession>A0A2S4HGX4</accession>
<keyword evidence="1" id="KW-0812">Transmembrane</keyword>
<organism evidence="2 3">
    <name type="scientific">Zhongshania marina</name>
    <dbReference type="NCBI Taxonomy" id="2304603"/>
    <lineage>
        <taxon>Bacteria</taxon>
        <taxon>Pseudomonadati</taxon>
        <taxon>Pseudomonadota</taxon>
        <taxon>Gammaproteobacteria</taxon>
        <taxon>Cellvibrionales</taxon>
        <taxon>Spongiibacteraceae</taxon>
        <taxon>Zhongshania</taxon>
    </lineage>
</organism>
<name>A0A2S4HGX4_9GAMM</name>
<sequence length="69" mass="7669">MTPDKVSTAGSYAASAFTTLLGLSINEWVALGGLLIGFGTFLTNLWFRREQLKIQREQRHALGDQRSDL</sequence>
<keyword evidence="1" id="KW-0472">Membrane</keyword>
<gene>
    <name evidence="2" type="ORF">C0068_08280</name>
</gene>
<dbReference type="OrthoDB" id="53870at1706369"/>
<proteinExistence type="predicted"/>
<dbReference type="Proteomes" id="UP000237222">
    <property type="component" value="Unassembled WGS sequence"/>
</dbReference>